<dbReference type="EMBL" id="CP158298">
    <property type="protein sequence ID" value="XBV84211.1"/>
    <property type="molecule type" value="Genomic_DNA"/>
</dbReference>
<dbReference type="GO" id="GO:0004175">
    <property type="term" value="F:endopeptidase activity"/>
    <property type="evidence" value="ECO:0007669"/>
    <property type="project" value="UniProtKB-ARBA"/>
</dbReference>
<accession>A0AAU7U6X2</accession>
<geneLocation type="plasmid" evidence="3">
    <name>pDson03</name>
</geneLocation>
<feature type="transmembrane region" description="Helical" evidence="1">
    <location>
        <begin position="52"/>
        <end position="78"/>
    </location>
</feature>
<keyword evidence="1" id="KW-0472">Membrane</keyword>
<gene>
    <name evidence="3" type="ORF">ABOD76_03915</name>
</gene>
<keyword evidence="1" id="KW-0812">Transmembrane</keyword>
<feature type="transmembrane region" description="Helical" evidence="1">
    <location>
        <begin position="186"/>
        <end position="208"/>
    </location>
</feature>
<dbReference type="KEGG" id="dsc:ABOD76_03915"/>
<proteinExistence type="predicted"/>
<dbReference type="Pfam" id="PF02517">
    <property type="entry name" value="Rce1-like"/>
    <property type="match status" value="1"/>
</dbReference>
<feature type="transmembrane region" description="Helical" evidence="1">
    <location>
        <begin position="156"/>
        <end position="174"/>
    </location>
</feature>
<keyword evidence="1" id="KW-1133">Transmembrane helix</keyword>
<dbReference type="GO" id="GO:0006508">
    <property type="term" value="P:proteolysis"/>
    <property type="evidence" value="ECO:0007669"/>
    <property type="project" value="UniProtKB-KW"/>
</dbReference>
<sequence>MTTLRSSSRPAVAQAFRTLYPLGLLGIAALLPSLPSMLRPLIALKPEGAPPLWVLVTLSSVQASVMLAAAVLAGGYAAPRLGLHSRLLQRDGRGLRRDLPVALPTGLLAGALVVGLDLLFKPYLGEAWLAAAAQQPRTLAITVSGLLYGGLTEELLLRWGVMSVLALALWKAAARRHPQAPAWVSVMALLLAALAFGAAHLAAVTLYAPLSAVLVARTVLLNALVGVACGWLFFRRSLEAGMLAHAASHVSLTLLALLA</sequence>
<dbReference type="InterPro" id="IPR003675">
    <property type="entry name" value="Rce1/LyrA-like_dom"/>
</dbReference>
<feature type="transmembrane region" description="Helical" evidence="1">
    <location>
        <begin position="214"/>
        <end position="234"/>
    </location>
</feature>
<keyword evidence="3" id="KW-0645">Protease</keyword>
<reference evidence="3" key="1">
    <citation type="submission" date="2024-06" db="EMBL/GenBank/DDBJ databases">
        <title>Draft Genome Sequence of Deinococcus sonorensis Type Strain KR-87, a Biofilm Producing Representative of the Genus Deinococcus.</title>
        <authorList>
            <person name="Boren L.S."/>
            <person name="Grosso R.A."/>
            <person name="Hugenberg-Cox A.N."/>
            <person name="Hill J.T.E."/>
            <person name="Albert C.M."/>
            <person name="Tuohy J.M."/>
        </authorList>
    </citation>
    <scope>NUCLEOTIDE SEQUENCE</scope>
    <source>
        <strain evidence="3">KR-87</strain>
        <plasmid evidence="3">pDson03</plasmid>
    </source>
</reference>
<keyword evidence="3" id="KW-0378">Hydrolase</keyword>
<evidence type="ECO:0000259" key="2">
    <source>
        <dbReference type="Pfam" id="PF02517"/>
    </source>
</evidence>
<feature type="transmembrane region" description="Helical" evidence="1">
    <location>
        <begin position="99"/>
        <end position="120"/>
    </location>
</feature>
<keyword evidence="3" id="KW-0614">Plasmid</keyword>
<evidence type="ECO:0000313" key="3">
    <source>
        <dbReference type="EMBL" id="XBV84211.1"/>
    </source>
</evidence>
<protein>
    <submittedName>
        <fullName evidence="3">CPBP family glutamic-type intramembrane protease</fullName>
    </submittedName>
</protein>
<feature type="domain" description="CAAX prenyl protease 2/Lysostaphin resistance protein A-like" evidence="2">
    <location>
        <begin position="138"/>
        <end position="248"/>
    </location>
</feature>
<evidence type="ECO:0000256" key="1">
    <source>
        <dbReference type="SAM" id="Phobius"/>
    </source>
</evidence>
<name>A0AAU7U6X2_9DEIO</name>
<dbReference type="RefSeq" id="WP_350242248.1">
    <property type="nucleotide sequence ID" value="NZ_CP158298.1"/>
</dbReference>
<organism evidence="3">
    <name type="scientific">Deinococcus sonorensis KR-87</name>
    <dbReference type="NCBI Taxonomy" id="694439"/>
    <lineage>
        <taxon>Bacteria</taxon>
        <taxon>Thermotogati</taxon>
        <taxon>Deinococcota</taxon>
        <taxon>Deinococci</taxon>
        <taxon>Deinococcales</taxon>
        <taxon>Deinococcaceae</taxon>
        <taxon>Deinococcus</taxon>
    </lineage>
</organism>
<dbReference type="GO" id="GO:0080120">
    <property type="term" value="P:CAAX-box protein maturation"/>
    <property type="evidence" value="ECO:0007669"/>
    <property type="project" value="UniProtKB-ARBA"/>
</dbReference>
<feature type="transmembrane region" description="Helical" evidence="1">
    <location>
        <begin position="12"/>
        <end position="32"/>
    </location>
</feature>
<dbReference type="AlphaFoldDB" id="A0AAU7U6X2"/>